<evidence type="ECO:0000313" key="4">
    <source>
        <dbReference type="Proteomes" id="UP000632498"/>
    </source>
</evidence>
<feature type="compositionally biased region" description="Basic and acidic residues" evidence="2">
    <location>
        <begin position="24"/>
        <end position="37"/>
    </location>
</feature>
<sequence>MFESLQKILLNKAMGKTDKKKNRQANEKNKHSQENDLRTVSGIALDDAIQKLESSGEKMDDLLAKNEDLLAQVKAEAAKKMTPERRALIESAQKVRKAKAQILEDLDDETRAKLYLTAIRAFTGRN</sequence>
<reference evidence="3" key="2">
    <citation type="submission" date="2020-09" db="EMBL/GenBank/DDBJ databases">
        <authorList>
            <person name="Sun Q."/>
            <person name="Zhou Y."/>
        </authorList>
    </citation>
    <scope>NUCLEOTIDE SEQUENCE</scope>
    <source>
        <strain evidence="3">CGMCC 1.15254</strain>
    </source>
</reference>
<evidence type="ECO:0000313" key="3">
    <source>
        <dbReference type="EMBL" id="GGF70194.1"/>
    </source>
</evidence>
<dbReference type="Proteomes" id="UP000632498">
    <property type="component" value="Unassembled WGS sequence"/>
</dbReference>
<accession>A0A917C3N4</accession>
<comment type="caution">
    <text evidence="3">The sequence shown here is derived from an EMBL/GenBank/DDBJ whole genome shotgun (WGS) entry which is preliminary data.</text>
</comment>
<dbReference type="RefSeq" id="WP_188665833.1">
    <property type="nucleotide sequence ID" value="NZ_BMHV01000019.1"/>
</dbReference>
<name>A0A917C3N4_9PROT</name>
<dbReference type="EMBL" id="BMHV01000019">
    <property type="protein sequence ID" value="GGF70194.1"/>
    <property type="molecule type" value="Genomic_DNA"/>
</dbReference>
<evidence type="ECO:0000256" key="1">
    <source>
        <dbReference type="SAM" id="Coils"/>
    </source>
</evidence>
<proteinExistence type="predicted"/>
<gene>
    <name evidence="3" type="ORF">GCM10011332_25230</name>
</gene>
<feature type="region of interest" description="Disordered" evidence="2">
    <location>
        <begin position="13"/>
        <end position="39"/>
    </location>
</feature>
<protein>
    <submittedName>
        <fullName evidence="3">Uncharacterized protein</fullName>
    </submittedName>
</protein>
<keyword evidence="1" id="KW-0175">Coiled coil</keyword>
<feature type="coiled-coil region" evidence="1">
    <location>
        <begin position="45"/>
        <end position="109"/>
    </location>
</feature>
<keyword evidence="4" id="KW-1185">Reference proteome</keyword>
<dbReference type="AlphaFoldDB" id="A0A917C3N4"/>
<reference evidence="3" key="1">
    <citation type="journal article" date="2014" name="Int. J. Syst. Evol. Microbiol.">
        <title>Complete genome sequence of Corynebacterium casei LMG S-19264T (=DSM 44701T), isolated from a smear-ripened cheese.</title>
        <authorList>
            <consortium name="US DOE Joint Genome Institute (JGI-PGF)"/>
            <person name="Walter F."/>
            <person name="Albersmeier A."/>
            <person name="Kalinowski J."/>
            <person name="Ruckert C."/>
        </authorList>
    </citation>
    <scope>NUCLEOTIDE SEQUENCE</scope>
    <source>
        <strain evidence="3">CGMCC 1.15254</strain>
    </source>
</reference>
<evidence type="ECO:0000256" key="2">
    <source>
        <dbReference type="SAM" id="MobiDB-lite"/>
    </source>
</evidence>
<organism evidence="3 4">
    <name type="scientific">Terasakiella brassicae</name>
    <dbReference type="NCBI Taxonomy" id="1634917"/>
    <lineage>
        <taxon>Bacteria</taxon>
        <taxon>Pseudomonadati</taxon>
        <taxon>Pseudomonadota</taxon>
        <taxon>Alphaproteobacteria</taxon>
        <taxon>Rhodospirillales</taxon>
        <taxon>Terasakiellaceae</taxon>
        <taxon>Terasakiella</taxon>
    </lineage>
</organism>